<comment type="caution">
    <text evidence="1">The sequence shown here is derived from an EMBL/GenBank/DDBJ whole genome shotgun (WGS) entry which is preliminary data.</text>
</comment>
<dbReference type="OrthoDB" id="10400504at2759"/>
<name>A0A811QWT0_9POAL</name>
<gene>
    <name evidence="1" type="ORF">NCGR_LOCUS44282</name>
</gene>
<proteinExistence type="predicted"/>
<dbReference type="Proteomes" id="UP000604825">
    <property type="component" value="Unassembled WGS sequence"/>
</dbReference>
<protein>
    <submittedName>
        <fullName evidence="1">Uncharacterized protein</fullName>
    </submittedName>
</protein>
<evidence type="ECO:0000313" key="2">
    <source>
        <dbReference type="Proteomes" id="UP000604825"/>
    </source>
</evidence>
<dbReference type="AlphaFoldDB" id="A0A811QWT0"/>
<keyword evidence="2" id="KW-1185">Reference proteome</keyword>
<accession>A0A811QWT0</accession>
<dbReference type="EMBL" id="CAJGYO010000011">
    <property type="protein sequence ID" value="CAD6260859.1"/>
    <property type="molecule type" value="Genomic_DNA"/>
</dbReference>
<organism evidence="1 2">
    <name type="scientific">Miscanthus lutarioriparius</name>
    <dbReference type="NCBI Taxonomy" id="422564"/>
    <lineage>
        <taxon>Eukaryota</taxon>
        <taxon>Viridiplantae</taxon>
        <taxon>Streptophyta</taxon>
        <taxon>Embryophyta</taxon>
        <taxon>Tracheophyta</taxon>
        <taxon>Spermatophyta</taxon>
        <taxon>Magnoliopsida</taxon>
        <taxon>Liliopsida</taxon>
        <taxon>Poales</taxon>
        <taxon>Poaceae</taxon>
        <taxon>PACMAD clade</taxon>
        <taxon>Panicoideae</taxon>
        <taxon>Andropogonodae</taxon>
        <taxon>Andropogoneae</taxon>
        <taxon>Saccharinae</taxon>
        <taxon>Miscanthus</taxon>
    </lineage>
</organism>
<reference evidence="1" key="1">
    <citation type="submission" date="2020-10" db="EMBL/GenBank/DDBJ databases">
        <authorList>
            <person name="Han B."/>
            <person name="Lu T."/>
            <person name="Zhao Q."/>
            <person name="Huang X."/>
            <person name="Zhao Y."/>
        </authorList>
    </citation>
    <scope>NUCLEOTIDE SEQUENCE</scope>
</reference>
<evidence type="ECO:0000313" key="1">
    <source>
        <dbReference type="EMBL" id="CAD6260859.1"/>
    </source>
</evidence>
<sequence length="265" mass="30474">MQRKIAEELQLDLETMAMFDKQDEEDDFNGLDHGSRDVILSVSQVILRTLIYAKFMVIFLNGSDDEIDMNRFGINPDLLDLVMVWTFKKRSLTIHDTYRNRQISDKLRYTHIFIHTYVSNSLLDSSSFVALLREDAADRVALHPCMQGIDLTVVTECCLYELFLQHSFHRATGFDWVAQAPNYWICDGIIKGDGTRGISDTLHQEILWKIDSSQVGQVFGKLIPEVPFLIAKDDTPLLIKRSYRWISVTSENLMGFLNIATILEC</sequence>